<dbReference type="Pfam" id="PF06990">
    <property type="entry name" value="Gal-3-0_sulfotr"/>
    <property type="match status" value="1"/>
</dbReference>
<proteinExistence type="inferred from homology"/>
<keyword evidence="4 10" id="KW-0812">Transmembrane</keyword>
<evidence type="ECO:0000313" key="11">
    <source>
        <dbReference type="Proteomes" id="UP000515135"/>
    </source>
</evidence>
<evidence type="ECO:0000256" key="2">
    <source>
        <dbReference type="ARBA" id="ARBA00008124"/>
    </source>
</evidence>
<dbReference type="InterPro" id="IPR009729">
    <property type="entry name" value="Gal-3-0_sulfotransfrase"/>
</dbReference>
<reference evidence="12" key="1">
    <citation type="submission" date="2025-08" db="UniProtKB">
        <authorList>
            <consortium name="RefSeq"/>
        </authorList>
    </citation>
    <scope>IDENTIFICATION</scope>
    <source>
        <tissue evidence="12">Gonad</tissue>
    </source>
</reference>
<dbReference type="KEGG" id="bbel:109476889"/>
<keyword evidence="6 10" id="KW-1133">Transmembrane helix</keyword>
<dbReference type="GO" id="GO:0001733">
    <property type="term" value="F:galactosylceramide sulfotransferase activity"/>
    <property type="evidence" value="ECO:0007669"/>
    <property type="project" value="InterPro"/>
</dbReference>
<evidence type="ECO:0000256" key="8">
    <source>
        <dbReference type="ARBA" id="ARBA00023136"/>
    </source>
</evidence>
<evidence type="ECO:0000256" key="9">
    <source>
        <dbReference type="ARBA" id="ARBA00023180"/>
    </source>
</evidence>
<dbReference type="Proteomes" id="UP000515135">
    <property type="component" value="Unplaced"/>
</dbReference>
<protein>
    <submittedName>
        <fullName evidence="12">Galactosylceramide sulfotransferase-like</fullName>
    </submittedName>
</protein>
<dbReference type="PANTHER" id="PTHR14647:SF87">
    <property type="entry name" value="PUTATIVE-RELATED"/>
    <property type="match status" value="1"/>
</dbReference>
<keyword evidence="8 10" id="KW-0472">Membrane</keyword>
<sequence length="514" mass="60191">MLRYCRPAFVAFVVITAVGTIIFSHSLLKSSAVTSLPQRLIHNSQSPAATSSSIIRRPQCKERKRVAFAKNHKVGGDTVKNILNRYGYVRNLNFLLPRSFVASLTYPYSLYPEFYMPAPPNQTFDMLVYHTVYNRTRFRQILPKNTVYLTIIREPLSHLKSIWNYYGLQNRFLIKSTGEHAILTFLNNPGRYDKKCGHGRHVPYCLTQNSVSVDLGFPATNNKRVTLGCDADQRELITQKFLRKIHDDFHLVMIMEYFDESLVLLRRLMCWTLQDILYYKANVRHYTTKRAQIPPEVRQIHKEWSYVDYSLYHHFNRTFWRRVHSAGNDFWGEVRYFRRINQKMREFCDLVSRLNPCPVSQTLVVNDTRWSPGFTIDRDFCLLARRDLSCYYSLQTERAAKTLGLNRSNLHLYGGSGPRNDLQRPVTISESLKRLNKTGSRKDENFHERVHKLRGQDVAGRHCLYCSLGSCRALDYLTHFYKDGHINSDTYRAVMRRINIKFAERCNAKNPTQP</sequence>
<evidence type="ECO:0000256" key="6">
    <source>
        <dbReference type="ARBA" id="ARBA00022989"/>
    </source>
</evidence>
<dbReference type="AlphaFoldDB" id="A0A6P4Z9X8"/>
<keyword evidence="9" id="KW-0325">Glycoprotein</keyword>
<dbReference type="OrthoDB" id="514299at2759"/>
<dbReference type="RefSeq" id="XP_019633463.1">
    <property type="nucleotide sequence ID" value="XM_019777904.1"/>
</dbReference>
<dbReference type="InterPro" id="IPR027417">
    <property type="entry name" value="P-loop_NTPase"/>
</dbReference>
<evidence type="ECO:0000256" key="3">
    <source>
        <dbReference type="ARBA" id="ARBA00022679"/>
    </source>
</evidence>
<dbReference type="PANTHER" id="PTHR14647">
    <property type="entry name" value="GALACTOSE-3-O-SULFOTRANSFERASE"/>
    <property type="match status" value="1"/>
</dbReference>
<evidence type="ECO:0000256" key="1">
    <source>
        <dbReference type="ARBA" id="ARBA00004323"/>
    </source>
</evidence>
<dbReference type="GO" id="GO:0000139">
    <property type="term" value="C:Golgi membrane"/>
    <property type="evidence" value="ECO:0007669"/>
    <property type="project" value="UniProtKB-SubCell"/>
</dbReference>
<evidence type="ECO:0000256" key="7">
    <source>
        <dbReference type="ARBA" id="ARBA00023034"/>
    </source>
</evidence>
<name>A0A6P4Z9X8_BRABE</name>
<organism evidence="11 12">
    <name type="scientific">Branchiostoma belcheri</name>
    <name type="common">Amphioxus</name>
    <dbReference type="NCBI Taxonomy" id="7741"/>
    <lineage>
        <taxon>Eukaryota</taxon>
        <taxon>Metazoa</taxon>
        <taxon>Chordata</taxon>
        <taxon>Cephalochordata</taxon>
        <taxon>Leptocardii</taxon>
        <taxon>Amphioxiformes</taxon>
        <taxon>Branchiostomatidae</taxon>
        <taxon>Branchiostoma</taxon>
    </lineage>
</organism>
<keyword evidence="5" id="KW-0735">Signal-anchor</keyword>
<dbReference type="GO" id="GO:0009247">
    <property type="term" value="P:glycolipid biosynthetic process"/>
    <property type="evidence" value="ECO:0007669"/>
    <property type="project" value="InterPro"/>
</dbReference>
<dbReference type="Gene3D" id="3.40.50.300">
    <property type="entry name" value="P-loop containing nucleotide triphosphate hydrolases"/>
    <property type="match status" value="1"/>
</dbReference>
<comment type="subcellular location">
    <subcellularLocation>
        <location evidence="1">Golgi apparatus membrane</location>
        <topology evidence="1">Single-pass type II membrane protein</topology>
    </subcellularLocation>
</comment>
<comment type="similarity">
    <text evidence="2">Belongs to the galactose-3-O-sulfotransferase family.</text>
</comment>
<keyword evidence="7" id="KW-0333">Golgi apparatus</keyword>
<keyword evidence="11" id="KW-1185">Reference proteome</keyword>
<gene>
    <name evidence="12" type="primary">LOC109476889</name>
</gene>
<evidence type="ECO:0000313" key="12">
    <source>
        <dbReference type="RefSeq" id="XP_019633463.1"/>
    </source>
</evidence>
<feature type="transmembrane region" description="Helical" evidence="10">
    <location>
        <begin position="7"/>
        <end position="28"/>
    </location>
</feature>
<dbReference type="GeneID" id="109476889"/>
<accession>A0A6P4Z9X8</accession>
<evidence type="ECO:0000256" key="5">
    <source>
        <dbReference type="ARBA" id="ARBA00022968"/>
    </source>
</evidence>
<evidence type="ECO:0000256" key="4">
    <source>
        <dbReference type="ARBA" id="ARBA00022692"/>
    </source>
</evidence>
<keyword evidence="3" id="KW-0808">Transferase</keyword>
<evidence type="ECO:0000256" key="10">
    <source>
        <dbReference type="SAM" id="Phobius"/>
    </source>
</evidence>